<evidence type="ECO:0000313" key="2">
    <source>
        <dbReference type="Proteomes" id="UP001623660"/>
    </source>
</evidence>
<gene>
    <name evidence="1" type="ORF">ACJDU8_00530</name>
</gene>
<evidence type="ECO:0000313" key="1">
    <source>
        <dbReference type="EMBL" id="MFL0194081.1"/>
    </source>
</evidence>
<proteinExistence type="predicted"/>
<accession>A0ABW8SE71</accession>
<name>A0ABW8SE71_9CLOT</name>
<dbReference type="RefSeq" id="WP_406790203.1">
    <property type="nucleotide sequence ID" value="NZ_JBJHZX010000001.1"/>
</dbReference>
<keyword evidence="2" id="KW-1185">Reference proteome</keyword>
<sequence>MINKLLEQLRFYGIWQISMAVQTSKANITIESPTNHSIVPEKL</sequence>
<organism evidence="1 2">
    <name type="scientific">Candidatus Clostridium eludens</name>
    <dbReference type="NCBI Taxonomy" id="3381663"/>
    <lineage>
        <taxon>Bacteria</taxon>
        <taxon>Bacillati</taxon>
        <taxon>Bacillota</taxon>
        <taxon>Clostridia</taxon>
        <taxon>Eubacteriales</taxon>
        <taxon>Clostridiaceae</taxon>
        <taxon>Clostridium</taxon>
    </lineage>
</organism>
<protein>
    <submittedName>
        <fullName evidence="1">Uncharacterized protein</fullName>
    </submittedName>
</protein>
<dbReference type="Proteomes" id="UP001623660">
    <property type="component" value="Unassembled WGS sequence"/>
</dbReference>
<comment type="caution">
    <text evidence="1">The sequence shown here is derived from an EMBL/GenBank/DDBJ whole genome shotgun (WGS) entry which is preliminary data.</text>
</comment>
<reference evidence="1 2" key="1">
    <citation type="submission" date="2024-11" db="EMBL/GenBank/DDBJ databases">
        <authorList>
            <person name="Heng Y.C."/>
            <person name="Lim A.C.H."/>
            <person name="Lee J.K.Y."/>
            <person name="Kittelmann S."/>
        </authorList>
    </citation>
    <scope>NUCLEOTIDE SEQUENCE [LARGE SCALE GENOMIC DNA]</scope>
    <source>
        <strain evidence="1 2">WILCCON 0269</strain>
    </source>
</reference>
<dbReference type="EMBL" id="JBJHZX010000001">
    <property type="protein sequence ID" value="MFL0194081.1"/>
    <property type="molecule type" value="Genomic_DNA"/>
</dbReference>